<keyword evidence="1" id="KW-0472">Membrane</keyword>
<gene>
    <name evidence="2" type="ordered locus">RUM_23430</name>
</gene>
<dbReference type="BioCyc" id="RCHA213810:RUM_RS11395-MONOMER"/>
<organism evidence="2 3">
    <name type="scientific">Ruminococcus champanellensis (strain DSM 18848 / JCM 17042 / KCTC 15320 / 18P13)</name>
    <dbReference type="NCBI Taxonomy" id="213810"/>
    <lineage>
        <taxon>Bacteria</taxon>
        <taxon>Bacillati</taxon>
        <taxon>Bacillota</taxon>
        <taxon>Clostridia</taxon>
        <taxon>Eubacteriales</taxon>
        <taxon>Oscillospiraceae</taxon>
        <taxon>Ruminococcus</taxon>
    </lineage>
</organism>
<evidence type="ECO:0000313" key="2">
    <source>
        <dbReference type="EMBL" id="CBL18335.1"/>
    </source>
</evidence>
<keyword evidence="1" id="KW-0812">Transmembrane</keyword>
<dbReference type="STRING" id="213810.RUM_23430"/>
<accession>D4LFE0</accession>
<keyword evidence="1" id="KW-1133">Transmembrane helix</keyword>
<name>D4LFE0_RUMC1</name>
<dbReference type="EMBL" id="FP929052">
    <property type="protein sequence ID" value="CBL18335.1"/>
    <property type="molecule type" value="Genomic_DNA"/>
</dbReference>
<evidence type="ECO:0000313" key="3">
    <source>
        <dbReference type="Proteomes" id="UP000007054"/>
    </source>
</evidence>
<feature type="transmembrane region" description="Helical" evidence="1">
    <location>
        <begin position="37"/>
        <end position="56"/>
    </location>
</feature>
<feature type="transmembrane region" description="Helical" evidence="1">
    <location>
        <begin position="9"/>
        <end position="31"/>
    </location>
</feature>
<dbReference type="HOGENOM" id="CLU_2938975_0_0_9"/>
<dbReference type="PATRIC" id="fig|213810.4.peg.2234"/>
<dbReference type="AlphaFoldDB" id="D4LFE0"/>
<sequence>MKGRQLKFILLLCTLAVLAYLAGEILLLFVFDNNNIWVSRGWLIAVFVATLAISVWKCPRDPDQHKGE</sequence>
<dbReference type="GeneID" id="83156988"/>
<reference evidence="2" key="2">
    <citation type="submission" date="2010-03" db="EMBL/GenBank/DDBJ databases">
        <authorList>
            <person name="Pajon A."/>
        </authorList>
    </citation>
    <scope>NUCLEOTIDE SEQUENCE</scope>
    <source>
        <strain evidence="2">Type strain: 18P13</strain>
    </source>
</reference>
<evidence type="ECO:0000256" key="1">
    <source>
        <dbReference type="SAM" id="Phobius"/>
    </source>
</evidence>
<protein>
    <submittedName>
        <fullName evidence="2">Uncharacterized protein</fullName>
    </submittedName>
</protein>
<proteinExistence type="predicted"/>
<dbReference type="Proteomes" id="UP000007054">
    <property type="component" value="Chromosome"/>
</dbReference>
<dbReference type="KEGG" id="rch:RUM_23430"/>
<keyword evidence="3" id="KW-1185">Reference proteome</keyword>
<reference evidence="2" key="1">
    <citation type="submission" date="2010-03" db="EMBL/GenBank/DDBJ databases">
        <title>The genome sequence of Ruminococcus sp. 18P13.</title>
        <authorList>
            <consortium name="metaHIT consortium -- http://www.metahit.eu/"/>
            <person name="Pajon A."/>
            <person name="Turner K."/>
            <person name="Parkhill J."/>
            <person name="Bernalier A."/>
        </authorList>
    </citation>
    <scope>NUCLEOTIDE SEQUENCE [LARGE SCALE GENOMIC DNA]</scope>
    <source>
        <strain evidence="2">Type strain: 18P13</strain>
    </source>
</reference>
<dbReference type="RefSeq" id="WP_015559241.1">
    <property type="nucleotide sequence ID" value="NC_021039.1"/>
</dbReference>